<gene>
    <name evidence="1" type="ORF">F1737_07950</name>
</gene>
<name>A0AA97I470_9EURY</name>
<proteinExistence type="predicted"/>
<sequence length="138" mass="13965">MKLSDKPSCSCGGCGCGSEKGKNIIIFACAGVANTGQLTNLAAVQLTQEGFGSAACVALLANGPEGLLKAVKDSDGVLILDGCNSKCAGKIAADKGIVPCQHVIVTDLGIKKAGSSEYTDDDIEEIVSAVWEGKGMTK</sequence>
<evidence type="ECO:0000313" key="2">
    <source>
        <dbReference type="Proteomes" id="UP001301797"/>
    </source>
</evidence>
<dbReference type="Proteomes" id="UP001301797">
    <property type="component" value="Chromosome"/>
</dbReference>
<keyword evidence="2" id="KW-1185">Reference proteome</keyword>
<organism evidence="1 2">
    <name type="scientific">Methanochimaera problematica</name>
    <dbReference type="NCBI Taxonomy" id="2609417"/>
    <lineage>
        <taxon>Archaea</taxon>
        <taxon>Methanobacteriati</taxon>
        <taxon>Methanobacteriota</taxon>
        <taxon>Stenosarchaea group</taxon>
        <taxon>Methanomicrobia</taxon>
        <taxon>Methanomicrobiales</taxon>
        <taxon>Methanomicrobiaceae</taxon>
        <taxon>Methanochimaera</taxon>
    </lineage>
</organism>
<dbReference type="InterPro" id="IPR014958">
    <property type="entry name" value="DGC"/>
</dbReference>
<accession>A0AA97I470</accession>
<dbReference type="EMBL" id="CP043875">
    <property type="protein sequence ID" value="WOF16631.1"/>
    <property type="molecule type" value="Genomic_DNA"/>
</dbReference>
<dbReference type="AlphaFoldDB" id="A0AA97I470"/>
<evidence type="ECO:0000313" key="1">
    <source>
        <dbReference type="EMBL" id="WOF16631.1"/>
    </source>
</evidence>
<dbReference type="Pfam" id="PF08859">
    <property type="entry name" value="DGC"/>
    <property type="match status" value="1"/>
</dbReference>
<dbReference type="PIRSF" id="PIRSF037181">
    <property type="entry name" value="DGC"/>
    <property type="match status" value="1"/>
</dbReference>
<protein>
    <submittedName>
        <fullName evidence="1">Zinc-binding protein</fullName>
    </submittedName>
</protein>
<dbReference type="KEGG" id="mefw:F1737_07950"/>
<reference evidence="1 2" key="1">
    <citation type="submission" date="2019-09" db="EMBL/GenBank/DDBJ databases">
        <title>The complete genome of Methanoplanus sp. FWC-SCC4.</title>
        <authorList>
            <person name="Chen S.-C."/>
            <person name="Zhou Y.-Z."/>
            <person name="Lai M.-C."/>
        </authorList>
    </citation>
    <scope>NUCLEOTIDE SEQUENCE [LARGE SCALE GENOMIC DNA]</scope>
    <source>
        <strain evidence="1 2">FWC-SCC4</strain>
    </source>
</reference>